<feature type="transmembrane region" description="Helical" evidence="1">
    <location>
        <begin position="151"/>
        <end position="169"/>
    </location>
</feature>
<keyword evidence="1" id="KW-0472">Membrane</keyword>
<dbReference type="EMBL" id="BMHZ01000002">
    <property type="protein sequence ID" value="GGH04608.1"/>
    <property type="molecule type" value="Genomic_DNA"/>
</dbReference>
<organism evidence="4 5">
    <name type="scientific">Pedobacter zeae</name>
    <dbReference type="NCBI Taxonomy" id="1737356"/>
    <lineage>
        <taxon>Bacteria</taxon>
        <taxon>Pseudomonadati</taxon>
        <taxon>Bacteroidota</taxon>
        <taxon>Sphingobacteriia</taxon>
        <taxon>Sphingobacteriales</taxon>
        <taxon>Sphingobacteriaceae</taxon>
        <taxon>Pedobacter</taxon>
    </lineage>
</organism>
<dbReference type="EMBL" id="JACIEF010000001">
    <property type="protein sequence ID" value="MBB4106921.1"/>
    <property type="molecule type" value="Genomic_DNA"/>
</dbReference>
<feature type="domain" description="CAAX prenyl protease 2/Lysostaphin resistance protein A-like" evidence="2">
    <location>
        <begin position="99"/>
        <end position="192"/>
    </location>
</feature>
<sequence>MDKKFPYKGLFIFYLVALFFRFIAVKTTLYSSIDNEYLLILLSGIGPAIGAFIAIKVTQIPLNLSLKGNYRNLFLPLMVFWGFPVILIGAVSYVQQGSFPFLLLVTVLLYGLLEEIGWRGFLQEQFKNLPKLQSVVLITVLWFVWHLNFELTASNLIFFAVLFFGTWGIGKVYSSTYSLLAVAGFHSLNNFFRNGLHGTELILIAVLLACWIGFMLWYKQKYRQEQEVWEINMNLQKAGSEKMTSGHI</sequence>
<feature type="transmembrane region" description="Helical" evidence="1">
    <location>
        <begin position="198"/>
        <end position="218"/>
    </location>
</feature>
<keyword evidence="1" id="KW-1133">Transmembrane helix</keyword>
<keyword evidence="4" id="KW-0378">Hydrolase</keyword>
<reference evidence="3" key="1">
    <citation type="journal article" date="2014" name="Int. J. Syst. Evol. Microbiol.">
        <title>Complete genome of a new Firmicutes species belonging to the dominant human colonic microbiota ('Ruminococcus bicirculans') reveals two chromosomes and a selective capacity to utilize plant glucans.</title>
        <authorList>
            <consortium name="NISC Comparative Sequencing Program"/>
            <person name="Wegmann U."/>
            <person name="Louis P."/>
            <person name="Goesmann A."/>
            <person name="Henrissat B."/>
            <person name="Duncan S.H."/>
            <person name="Flint H.J."/>
        </authorList>
    </citation>
    <scope>NUCLEOTIDE SEQUENCE</scope>
    <source>
        <strain evidence="3">CGMCC 1.15287</strain>
    </source>
</reference>
<dbReference type="GO" id="GO:0080120">
    <property type="term" value="P:CAAX-box protein maturation"/>
    <property type="evidence" value="ECO:0007669"/>
    <property type="project" value="UniProtKB-ARBA"/>
</dbReference>
<dbReference type="GO" id="GO:0004175">
    <property type="term" value="F:endopeptidase activity"/>
    <property type="evidence" value="ECO:0007669"/>
    <property type="project" value="UniProtKB-ARBA"/>
</dbReference>
<dbReference type="Pfam" id="PF02517">
    <property type="entry name" value="Rce1-like"/>
    <property type="match status" value="1"/>
</dbReference>
<keyword evidence="4" id="KW-0645">Protease</keyword>
<dbReference type="Proteomes" id="UP000532273">
    <property type="component" value="Unassembled WGS sequence"/>
</dbReference>
<evidence type="ECO:0000313" key="3">
    <source>
        <dbReference type="EMBL" id="GGH04608.1"/>
    </source>
</evidence>
<keyword evidence="1" id="KW-0812">Transmembrane</keyword>
<evidence type="ECO:0000313" key="6">
    <source>
        <dbReference type="Proteomes" id="UP000642938"/>
    </source>
</evidence>
<dbReference type="RefSeq" id="WP_183760187.1">
    <property type="nucleotide sequence ID" value="NZ_BMHZ01000002.1"/>
</dbReference>
<reference evidence="3" key="4">
    <citation type="submission" date="2024-05" db="EMBL/GenBank/DDBJ databases">
        <authorList>
            <person name="Sun Q."/>
            <person name="Zhou Y."/>
        </authorList>
    </citation>
    <scope>NUCLEOTIDE SEQUENCE</scope>
    <source>
        <strain evidence="3">CGMCC 1.15287</strain>
    </source>
</reference>
<protein>
    <submittedName>
        <fullName evidence="4">Membrane protease YdiL (CAAX protease family)</fullName>
    </submittedName>
</protein>
<dbReference type="PANTHER" id="PTHR35797">
    <property type="entry name" value="PROTEASE-RELATED"/>
    <property type="match status" value="1"/>
</dbReference>
<dbReference type="GO" id="GO:0006508">
    <property type="term" value="P:proteolysis"/>
    <property type="evidence" value="ECO:0007669"/>
    <property type="project" value="UniProtKB-KW"/>
</dbReference>
<evidence type="ECO:0000259" key="2">
    <source>
        <dbReference type="Pfam" id="PF02517"/>
    </source>
</evidence>
<evidence type="ECO:0000313" key="5">
    <source>
        <dbReference type="Proteomes" id="UP000532273"/>
    </source>
</evidence>
<feature type="transmembrane region" description="Helical" evidence="1">
    <location>
        <begin position="70"/>
        <end position="93"/>
    </location>
</feature>
<feature type="transmembrane region" description="Helical" evidence="1">
    <location>
        <begin position="99"/>
        <end position="117"/>
    </location>
</feature>
<evidence type="ECO:0000313" key="4">
    <source>
        <dbReference type="EMBL" id="MBB4106921.1"/>
    </source>
</evidence>
<accession>A0A7W6K9W2</accession>
<keyword evidence="6" id="KW-1185">Reference proteome</keyword>
<reference evidence="4 5" key="3">
    <citation type="submission" date="2020-08" db="EMBL/GenBank/DDBJ databases">
        <title>Genomic Encyclopedia of Type Strains, Phase IV (KMG-IV): sequencing the most valuable type-strain genomes for metagenomic binning, comparative biology and taxonomic classification.</title>
        <authorList>
            <person name="Goeker M."/>
        </authorList>
    </citation>
    <scope>NUCLEOTIDE SEQUENCE [LARGE SCALE GENOMIC DNA]</scope>
    <source>
        <strain evidence="4 5">DSM 100774</strain>
    </source>
</reference>
<dbReference type="InterPro" id="IPR003675">
    <property type="entry name" value="Rce1/LyrA-like_dom"/>
</dbReference>
<dbReference type="Proteomes" id="UP000642938">
    <property type="component" value="Unassembled WGS sequence"/>
</dbReference>
<feature type="transmembrane region" description="Helical" evidence="1">
    <location>
        <begin position="37"/>
        <end position="58"/>
    </location>
</feature>
<name>A0A7W6K9W2_9SPHI</name>
<comment type="caution">
    <text evidence="4">The sequence shown here is derived from an EMBL/GenBank/DDBJ whole genome shotgun (WGS) entry which is preliminary data.</text>
</comment>
<feature type="transmembrane region" description="Helical" evidence="1">
    <location>
        <begin position="129"/>
        <end position="145"/>
    </location>
</feature>
<evidence type="ECO:0000256" key="1">
    <source>
        <dbReference type="SAM" id="Phobius"/>
    </source>
</evidence>
<dbReference type="AlphaFoldDB" id="A0A7W6K9W2"/>
<gene>
    <name evidence="3" type="ORF">GCM10007422_20260</name>
    <name evidence="4" type="ORF">GGQ60_000881</name>
</gene>
<reference evidence="6" key="2">
    <citation type="journal article" date="2019" name="Int. J. Syst. Evol. Microbiol.">
        <title>The Global Catalogue of Microorganisms (GCM) 10K type strain sequencing project: providing services to taxonomists for standard genome sequencing and annotation.</title>
        <authorList>
            <consortium name="The Broad Institute Genomics Platform"/>
            <consortium name="The Broad Institute Genome Sequencing Center for Infectious Disease"/>
            <person name="Wu L."/>
            <person name="Ma J."/>
        </authorList>
    </citation>
    <scope>NUCLEOTIDE SEQUENCE [LARGE SCALE GENOMIC DNA]</scope>
    <source>
        <strain evidence="6">CGMCC 1.15287</strain>
    </source>
</reference>
<feature type="transmembrane region" description="Helical" evidence="1">
    <location>
        <begin position="7"/>
        <end position="25"/>
    </location>
</feature>
<proteinExistence type="predicted"/>
<dbReference type="InterPro" id="IPR042150">
    <property type="entry name" value="MmRce1-like"/>
</dbReference>
<dbReference type="PANTHER" id="PTHR35797:SF1">
    <property type="entry name" value="PROTEASE"/>
    <property type="match status" value="1"/>
</dbReference>